<dbReference type="AlphaFoldDB" id="A0A0C9X3V6"/>
<feature type="region of interest" description="Disordered" evidence="1">
    <location>
        <begin position="163"/>
        <end position="216"/>
    </location>
</feature>
<evidence type="ECO:0000256" key="1">
    <source>
        <dbReference type="SAM" id="MobiDB-lite"/>
    </source>
</evidence>
<dbReference type="EMBL" id="KN838551">
    <property type="protein sequence ID" value="KIK06830.1"/>
    <property type="molecule type" value="Genomic_DNA"/>
</dbReference>
<reference evidence="2 3" key="1">
    <citation type="submission" date="2014-04" db="EMBL/GenBank/DDBJ databases">
        <authorList>
            <consortium name="DOE Joint Genome Institute"/>
            <person name="Kuo A."/>
            <person name="Kohler A."/>
            <person name="Nagy L.G."/>
            <person name="Floudas D."/>
            <person name="Copeland A."/>
            <person name="Barry K.W."/>
            <person name="Cichocki N."/>
            <person name="Veneault-Fourrey C."/>
            <person name="LaButti K."/>
            <person name="Lindquist E.A."/>
            <person name="Lipzen A."/>
            <person name="Lundell T."/>
            <person name="Morin E."/>
            <person name="Murat C."/>
            <person name="Sun H."/>
            <person name="Tunlid A."/>
            <person name="Henrissat B."/>
            <person name="Grigoriev I.V."/>
            <person name="Hibbett D.S."/>
            <person name="Martin F."/>
            <person name="Nordberg H.P."/>
            <person name="Cantor M.N."/>
            <person name="Hua S.X."/>
        </authorList>
    </citation>
    <scope>NUCLEOTIDE SEQUENCE [LARGE SCALE GENOMIC DNA]</scope>
    <source>
        <strain evidence="2 3">LaAM-08-1</strain>
    </source>
</reference>
<name>A0A0C9X3V6_9AGAR</name>
<organism evidence="2 3">
    <name type="scientific">Laccaria amethystina LaAM-08-1</name>
    <dbReference type="NCBI Taxonomy" id="1095629"/>
    <lineage>
        <taxon>Eukaryota</taxon>
        <taxon>Fungi</taxon>
        <taxon>Dikarya</taxon>
        <taxon>Basidiomycota</taxon>
        <taxon>Agaricomycotina</taxon>
        <taxon>Agaricomycetes</taxon>
        <taxon>Agaricomycetidae</taxon>
        <taxon>Agaricales</taxon>
        <taxon>Agaricineae</taxon>
        <taxon>Hydnangiaceae</taxon>
        <taxon>Laccaria</taxon>
    </lineage>
</organism>
<accession>A0A0C9X3V6</accession>
<feature type="region of interest" description="Disordered" evidence="1">
    <location>
        <begin position="243"/>
        <end position="266"/>
    </location>
</feature>
<feature type="compositionally biased region" description="Polar residues" evidence="1">
    <location>
        <begin position="243"/>
        <end position="262"/>
    </location>
</feature>
<feature type="compositionally biased region" description="Low complexity" evidence="1">
    <location>
        <begin position="165"/>
        <end position="182"/>
    </location>
</feature>
<dbReference type="OrthoDB" id="3263403at2759"/>
<reference evidence="3" key="2">
    <citation type="submission" date="2015-01" db="EMBL/GenBank/DDBJ databases">
        <title>Evolutionary Origins and Diversification of the Mycorrhizal Mutualists.</title>
        <authorList>
            <consortium name="DOE Joint Genome Institute"/>
            <consortium name="Mycorrhizal Genomics Consortium"/>
            <person name="Kohler A."/>
            <person name="Kuo A."/>
            <person name="Nagy L.G."/>
            <person name="Floudas D."/>
            <person name="Copeland A."/>
            <person name="Barry K.W."/>
            <person name="Cichocki N."/>
            <person name="Veneault-Fourrey C."/>
            <person name="LaButti K."/>
            <person name="Lindquist E.A."/>
            <person name="Lipzen A."/>
            <person name="Lundell T."/>
            <person name="Morin E."/>
            <person name="Murat C."/>
            <person name="Riley R."/>
            <person name="Ohm R."/>
            <person name="Sun H."/>
            <person name="Tunlid A."/>
            <person name="Henrissat B."/>
            <person name="Grigoriev I.V."/>
            <person name="Hibbett D.S."/>
            <person name="Martin F."/>
        </authorList>
    </citation>
    <scope>NUCLEOTIDE SEQUENCE [LARGE SCALE GENOMIC DNA]</scope>
    <source>
        <strain evidence="3">LaAM-08-1</strain>
    </source>
</reference>
<dbReference type="STRING" id="1095629.A0A0C9X3V6"/>
<feature type="compositionally biased region" description="Low complexity" evidence="1">
    <location>
        <begin position="198"/>
        <end position="207"/>
    </location>
</feature>
<dbReference type="HOGENOM" id="CLU_950174_0_0_1"/>
<proteinExistence type="predicted"/>
<evidence type="ECO:0000313" key="2">
    <source>
        <dbReference type="EMBL" id="KIK06830.1"/>
    </source>
</evidence>
<dbReference type="Proteomes" id="UP000054477">
    <property type="component" value="Unassembled WGS sequence"/>
</dbReference>
<keyword evidence="3" id="KW-1185">Reference proteome</keyword>
<gene>
    <name evidence="2" type="ORF">K443DRAFT_129749</name>
</gene>
<feature type="compositionally biased region" description="Polar residues" evidence="1">
    <location>
        <begin position="183"/>
        <end position="197"/>
    </location>
</feature>
<protein>
    <submittedName>
        <fullName evidence="2">Uncharacterized protein</fullName>
    </submittedName>
</protein>
<evidence type="ECO:0000313" key="3">
    <source>
        <dbReference type="Proteomes" id="UP000054477"/>
    </source>
</evidence>
<sequence length="302" mass="34033">MSISTVAQGKRKATSHAETKDWALATRNRVIEVLAGTANGCLSELGYYPGMPQRMAEMEQQNRQWQTENVKLFEDNRRLVEVIRSQNERLDWSRLPDANRIAKIIELQEENRFLKSQRDELLKLAATPGGAQTRQPSYEQLYAEYCKLSEAHRGVLSEVNRLKQKNSAQSQQNASAGQLSLSKPNSRNQTPRIPSNTPSMHQPHSQMQPPPHNILTLTSAQGTNVQVHQQHPMQLTQTQRAFYQQKPQKTPGPSISSASQVSGKEKAPAQAQVISATPCIPFSPTNCPCLSKTRSLQRFRRW</sequence>